<organism evidence="3 4">
    <name type="scientific">Thermobacillus xylanilyticus</name>
    <dbReference type="NCBI Taxonomy" id="76633"/>
    <lineage>
        <taxon>Bacteria</taxon>
        <taxon>Bacillati</taxon>
        <taxon>Bacillota</taxon>
        <taxon>Bacilli</taxon>
        <taxon>Bacillales</taxon>
        <taxon>Paenibacillaceae</taxon>
        <taxon>Thermobacillus</taxon>
    </lineage>
</organism>
<dbReference type="EMBL" id="CAJRAY010000024">
    <property type="protein sequence ID" value="CAG5082133.1"/>
    <property type="molecule type" value="Genomic_DNA"/>
</dbReference>
<feature type="region of interest" description="Disordered" evidence="1">
    <location>
        <begin position="40"/>
        <end position="84"/>
    </location>
</feature>
<gene>
    <name evidence="3" type="primary">txxe 888-pdaA1</name>
    <name evidence="3" type="ORF">TXXE_05880</name>
</gene>
<feature type="compositionally biased region" description="Basic and acidic residues" evidence="1">
    <location>
        <begin position="40"/>
        <end position="57"/>
    </location>
</feature>
<dbReference type="InterPro" id="IPR011330">
    <property type="entry name" value="Glyco_hydro/deAcase_b/a-brl"/>
</dbReference>
<evidence type="ECO:0000313" key="4">
    <source>
        <dbReference type="Proteomes" id="UP000681526"/>
    </source>
</evidence>
<dbReference type="GO" id="GO:0004099">
    <property type="term" value="F:chitin deacetylase activity"/>
    <property type="evidence" value="ECO:0007669"/>
    <property type="project" value="UniProtKB-EC"/>
</dbReference>
<feature type="compositionally biased region" description="Basic and acidic residues" evidence="1">
    <location>
        <begin position="64"/>
        <end position="84"/>
    </location>
</feature>
<dbReference type="Proteomes" id="UP000681526">
    <property type="component" value="Unassembled WGS sequence"/>
</dbReference>
<feature type="domain" description="NodB homology" evidence="2">
    <location>
        <begin position="108"/>
        <end position="291"/>
    </location>
</feature>
<accession>A0ABM8V235</accession>
<proteinExistence type="predicted"/>
<dbReference type="SUPFAM" id="SSF88713">
    <property type="entry name" value="Glycoside hydrolase/deacetylase"/>
    <property type="match status" value="1"/>
</dbReference>
<comment type="caution">
    <text evidence="3">The sequence shown here is derived from an EMBL/GenBank/DDBJ whole genome shotgun (WGS) entry which is preliminary data.</text>
</comment>
<reference evidence="3 4" key="1">
    <citation type="submission" date="2021-04" db="EMBL/GenBank/DDBJ databases">
        <authorList>
            <person name="Rakotoarivonina H."/>
        </authorList>
    </citation>
    <scope>NUCLEOTIDE SEQUENCE [LARGE SCALE GENOMIC DNA]</scope>
    <source>
        <strain evidence="3 4">XE</strain>
    </source>
</reference>
<evidence type="ECO:0000256" key="1">
    <source>
        <dbReference type="SAM" id="MobiDB-lite"/>
    </source>
</evidence>
<evidence type="ECO:0000313" key="3">
    <source>
        <dbReference type="EMBL" id="CAG5082133.1"/>
    </source>
</evidence>
<dbReference type="PROSITE" id="PS51257">
    <property type="entry name" value="PROKAR_LIPOPROTEIN"/>
    <property type="match status" value="1"/>
</dbReference>
<dbReference type="PROSITE" id="PS51677">
    <property type="entry name" value="NODB"/>
    <property type="match status" value="1"/>
</dbReference>
<dbReference type="InterPro" id="IPR050248">
    <property type="entry name" value="Polysacc_deacetylase_ArnD"/>
</dbReference>
<dbReference type="EC" id="3.5.1.41" evidence="3"/>
<keyword evidence="3" id="KW-0378">Hydrolase</keyword>
<name>A0ABM8V235_THEXY</name>
<dbReference type="InterPro" id="IPR002509">
    <property type="entry name" value="NODB_dom"/>
</dbReference>
<protein>
    <submittedName>
        <fullName evidence="3">Polysaccharide deacetylase, Carbohydrate Esterase Family 4</fullName>
        <ecNumber evidence="3">3.5.1.41</ecNumber>
    </submittedName>
</protein>
<evidence type="ECO:0000259" key="2">
    <source>
        <dbReference type="PROSITE" id="PS51677"/>
    </source>
</evidence>
<dbReference type="PANTHER" id="PTHR10587">
    <property type="entry name" value="GLYCOSYL TRANSFERASE-RELATED"/>
    <property type="match status" value="1"/>
</dbReference>
<dbReference type="Pfam" id="PF01522">
    <property type="entry name" value="Polysacc_deac_1"/>
    <property type="match status" value="1"/>
</dbReference>
<dbReference type="Gene3D" id="3.20.20.370">
    <property type="entry name" value="Glycoside hydrolase/deacetylase"/>
    <property type="match status" value="1"/>
</dbReference>
<keyword evidence="4" id="KW-1185">Reference proteome</keyword>
<sequence length="301" mass="33333">MTGMRIGAKNVKRLTWLSCLAALLVLALLAGCAEMKRGNGADGDGGIRAKQAGEKNGRGVRMQSKRDDTPNLADGPERKLREPKPLTLADLRAKYPSTFVLQGSGDKREVALTFDDAPDDVFTPRVLDVLKREGVKATFFCVGNRIEAHPDVMRRIVAEGHVVGNHSYSHANLPKLSDERFREEIRKTDRLIRQYTGYTPSFVRPPYGNITEEQIKWLASQKRKIVGWNVDSLDWKSLSREEVATNILAHVKPGSIILQHSAGGTGEDLTGTVEALPEVIAKLRKDGVRFVTIDRMLGIPK</sequence>
<dbReference type="CDD" id="cd10917">
    <property type="entry name" value="CE4_NodB_like_6s_7s"/>
    <property type="match status" value="1"/>
</dbReference>